<dbReference type="SUPFAM" id="SSF55961">
    <property type="entry name" value="Bet v1-like"/>
    <property type="match status" value="1"/>
</dbReference>
<keyword evidence="2" id="KW-1185">Reference proteome</keyword>
<accession>A0A557SY05</accession>
<dbReference type="Gene3D" id="3.30.530.20">
    <property type="match status" value="1"/>
</dbReference>
<comment type="caution">
    <text evidence="1">The sequence shown here is derived from an EMBL/GenBank/DDBJ whole genome shotgun (WGS) entry which is preliminary data.</text>
</comment>
<name>A0A557SY05_9ARCH</name>
<reference evidence="1 2" key="1">
    <citation type="journal article" date="2019" name="Front. Microbiol.">
        <title>Ammonia Oxidation by the Arctic Terrestrial Thaumarchaeote Candidatus Nitrosocosmicus arcticus Is Stimulated by Increasing Temperatures.</title>
        <authorList>
            <person name="Alves R.J.E."/>
            <person name="Kerou M."/>
            <person name="Zappe A."/>
            <person name="Bittner R."/>
            <person name="Abby S.S."/>
            <person name="Schmidt H.A."/>
            <person name="Pfeifer K."/>
            <person name="Schleper C."/>
        </authorList>
    </citation>
    <scope>NUCLEOTIDE SEQUENCE [LARGE SCALE GENOMIC DNA]</scope>
    <source>
        <strain evidence="1 2">Kfb</strain>
    </source>
</reference>
<sequence length="72" mass="8119">MTNSGTIIWVVYPESIVTWILGPIDNTKTRVILIHSGLHGDTTQYEGGWSYFIERLAFYCNEHSSLLDLGTS</sequence>
<protein>
    <submittedName>
        <fullName evidence="1">Uncharacterized protein</fullName>
    </submittedName>
</protein>
<organism evidence="1 2">
    <name type="scientific">Candidatus Nitrosocosmicus arcticus</name>
    <dbReference type="NCBI Taxonomy" id="2035267"/>
    <lineage>
        <taxon>Archaea</taxon>
        <taxon>Nitrososphaerota</taxon>
        <taxon>Nitrososphaeria</taxon>
        <taxon>Nitrososphaerales</taxon>
        <taxon>Nitrososphaeraceae</taxon>
        <taxon>Candidatus Nitrosocosmicus</taxon>
    </lineage>
</organism>
<dbReference type="InterPro" id="IPR023393">
    <property type="entry name" value="START-like_dom_sf"/>
</dbReference>
<evidence type="ECO:0000313" key="2">
    <source>
        <dbReference type="Proteomes" id="UP000315289"/>
    </source>
</evidence>
<proteinExistence type="predicted"/>
<dbReference type="Proteomes" id="UP000315289">
    <property type="component" value="Unassembled WGS sequence"/>
</dbReference>
<evidence type="ECO:0000313" key="1">
    <source>
        <dbReference type="EMBL" id="TVP41490.1"/>
    </source>
</evidence>
<gene>
    <name evidence="1" type="ORF">NARC_30205</name>
</gene>
<dbReference type="EMBL" id="VOAH01000003">
    <property type="protein sequence ID" value="TVP41490.1"/>
    <property type="molecule type" value="Genomic_DNA"/>
</dbReference>
<dbReference type="AlphaFoldDB" id="A0A557SY05"/>